<reference evidence="2 3" key="1">
    <citation type="journal article" date="2013" name="Genome Announc.">
        <title>Draft Genome Sequence for Caulobacter sp. Strain OR37, a Bacterium Tolerant to Heavy Metals.</title>
        <authorList>
            <person name="Utturkar S.M."/>
            <person name="Bollmann A."/>
            <person name="Brzoska R.M."/>
            <person name="Klingeman D.M."/>
            <person name="Epstein S.E."/>
            <person name="Palumbo A.V."/>
            <person name="Brown S.D."/>
        </authorList>
    </citation>
    <scope>NUCLEOTIDE SEQUENCE [LARGE SCALE GENOMIC DNA]</scope>
    <source>
        <strain evidence="2 3">OR37</strain>
    </source>
</reference>
<accession>R0D322</accession>
<organism evidence="2 3">
    <name type="scientific">Caulobacter vibrioides OR37</name>
    <dbReference type="NCBI Taxonomy" id="1292034"/>
    <lineage>
        <taxon>Bacteria</taxon>
        <taxon>Pseudomonadati</taxon>
        <taxon>Pseudomonadota</taxon>
        <taxon>Alphaproteobacteria</taxon>
        <taxon>Caulobacterales</taxon>
        <taxon>Caulobacteraceae</taxon>
        <taxon>Caulobacter</taxon>
    </lineage>
</organism>
<proteinExistence type="predicted"/>
<evidence type="ECO:0000313" key="2">
    <source>
        <dbReference type="EMBL" id="ENZ83031.1"/>
    </source>
</evidence>
<dbReference type="Proteomes" id="UP000013063">
    <property type="component" value="Unassembled WGS sequence"/>
</dbReference>
<name>R0D322_CAUVI</name>
<feature type="non-terminal residue" evidence="2">
    <location>
        <position position="40"/>
    </location>
</feature>
<keyword evidence="1" id="KW-0472">Membrane</keyword>
<keyword evidence="1" id="KW-0812">Transmembrane</keyword>
<feature type="transmembrane region" description="Helical" evidence="1">
    <location>
        <begin position="12"/>
        <end position="31"/>
    </location>
</feature>
<keyword evidence="3" id="KW-1185">Reference proteome</keyword>
<protein>
    <submittedName>
        <fullName evidence="2">Uncharacterized protein</fullName>
    </submittedName>
</protein>
<keyword evidence="1" id="KW-1133">Transmembrane helix</keyword>
<evidence type="ECO:0000313" key="3">
    <source>
        <dbReference type="Proteomes" id="UP000013063"/>
    </source>
</evidence>
<gene>
    <name evidence="2" type="ORF">OR37_00803</name>
</gene>
<comment type="caution">
    <text evidence="2">The sequence shown here is derived from an EMBL/GenBank/DDBJ whole genome shotgun (WGS) entry which is preliminary data.</text>
</comment>
<dbReference type="EMBL" id="APMP01000003">
    <property type="protein sequence ID" value="ENZ83031.1"/>
    <property type="molecule type" value="Genomic_DNA"/>
</dbReference>
<sequence length="40" mass="4337" precursor="true">MSRLVTARGAHIATASILPILVLLAPIMADARRRARARAR</sequence>
<dbReference type="AlphaFoldDB" id="R0D322"/>
<evidence type="ECO:0000256" key="1">
    <source>
        <dbReference type="SAM" id="Phobius"/>
    </source>
</evidence>